<name>A0A9P5ZLW7_PLEER</name>
<comment type="caution">
    <text evidence="1">The sequence shown here is derived from an EMBL/GenBank/DDBJ whole genome shotgun (WGS) entry which is preliminary data.</text>
</comment>
<reference evidence="1" key="1">
    <citation type="submission" date="2020-11" db="EMBL/GenBank/DDBJ databases">
        <authorList>
            <consortium name="DOE Joint Genome Institute"/>
            <person name="Ahrendt S."/>
            <person name="Riley R."/>
            <person name="Andreopoulos W."/>
            <person name="Labutti K."/>
            <person name="Pangilinan J."/>
            <person name="Ruiz-Duenas F.J."/>
            <person name="Barrasa J.M."/>
            <person name="Sanchez-Garcia M."/>
            <person name="Camarero S."/>
            <person name="Miyauchi S."/>
            <person name="Serrano A."/>
            <person name="Linde D."/>
            <person name="Babiker R."/>
            <person name="Drula E."/>
            <person name="Ayuso-Fernandez I."/>
            <person name="Pacheco R."/>
            <person name="Padilla G."/>
            <person name="Ferreira P."/>
            <person name="Barriuso J."/>
            <person name="Kellner H."/>
            <person name="Castanera R."/>
            <person name="Alfaro M."/>
            <person name="Ramirez L."/>
            <person name="Pisabarro A.G."/>
            <person name="Kuo A."/>
            <person name="Tritt A."/>
            <person name="Lipzen A."/>
            <person name="He G."/>
            <person name="Yan M."/>
            <person name="Ng V."/>
            <person name="Cullen D."/>
            <person name="Martin F."/>
            <person name="Rosso M.-N."/>
            <person name="Henrissat B."/>
            <person name="Hibbett D."/>
            <person name="Martinez A.T."/>
            <person name="Grigoriev I.V."/>
        </authorList>
    </citation>
    <scope>NUCLEOTIDE SEQUENCE</scope>
    <source>
        <strain evidence="1">ATCC 90797</strain>
    </source>
</reference>
<protein>
    <submittedName>
        <fullName evidence="1">Uncharacterized protein</fullName>
    </submittedName>
</protein>
<dbReference type="Proteomes" id="UP000807025">
    <property type="component" value="Unassembled WGS sequence"/>
</dbReference>
<accession>A0A9P5ZLW7</accession>
<dbReference type="AlphaFoldDB" id="A0A9P5ZLW7"/>
<evidence type="ECO:0000313" key="1">
    <source>
        <dbReference type="EMBL" id="KAF9489725.1"/>
    </source>
</evidence>
<dbReference type="EMBL" id="MU154662">
    <property type="protein sequence ID" value="KAF9489725.1"/>
    <property type="molecule type" value="Genomic_DNA"/>
</dbReference>
<keyword evidence="2" id="KW-1185">Reference proteome</keyword>
<dbReference type="OrthoDB" id="2804425at2759"/>
<sequence length="178" mass="20385">MVAQNDSELTPLGSYNPYYDRPTYNGLQHAKWYFEVNRPADPEYALEFDYAVEALRSLQRAVSELFVEQHGADVSLRNWLLWPVPYTSAKRFSNALERRSFSPLLAYHADGVAVAPADLDTKLRGSIVEASFTLHHQSLRTYDCDHFHARVKRIVVLKDGQGTPRPLKFNESRDSLPM</sequence>
<organism evidence="1 2">
    <name type="scientific">Pleurotus eryngii</name>
    <name type="common">Boletus of the steppes</name>
    <dbReference type="NCBI Taxonomy" id="5323"/>
    <lineage>
        <taxon>Eukaryota</taxon>
        <taxon>Fungi</taxon>
        <taxon>Dikarya</taxon>
        <taxon>Basidiomycota</taxon>
        <taxon>Agaricomycotina</taxon>
        <taxon>Agaricomycetes</taxon>
        <taxon>Agaricomycetidae</taxon>
        <taxon>Agaricales</taxon>
        <taxon>Pleurotineae</taxon>
        <taxon>Pleurotaceae</taxon>
        <taxon>Pleurotus</taxon>
    </lineage>
</organism>
<proteinExistence type="predicted"/>
<evidence type="ECO:0000313" key="2">
    <source>
        <dbReference type="Proteomes" id="UP000807025"/>
    </source>
</evidence>
<gene>
    <name evidence="1" type="ORF">BDN71DRAFT_283217</name>
</gene>